<dbReference type="GO" id="GO:0000329">
    <property type="term" value="C:fungal-type vacuole membrane"/>
    <property type="evidence" value="ECO:0007669"/>
    <property type="project" value="UniProtKB-ARBA"/>
</dbReference>
<evidence type="ECO:0000256" key="2">
    <source>
        <dbReference type="ARBA" id="ARBA00022554"/>
    </source>
</evidence>
<dbReference type="GO" id="GO:0007034">
    <property type="term" value="P:vacuolar transport"/>
    <property type="evidence" value="ECO:0007669"/>
    <property type="project" value="UniProtKB-ARBA"/>
</dbReference>
<keyword evidence="2" id="KW-0926">Vacuole</keyword>
<keyword evidence="3" id="KW-0175">Coiled coil</keyword>
<evidence type="ECO:0000256" key="4">
    <source>
        <dbReference type="ARBA" id="ARBA00054927"/>
    </source>
</evidence>
<dbReference type="EMBL" id="JABELV010000294">
    <property type="protein sequence ID" value="KAG7527414.1"/>
    <property type="molecule type" value="Genomic_DNA"/>
</dbReference>
<dbReference type="FunFam" id="1.20.5.110:FF:000058">
    <property type="entry name" value="VAM7p Vacuolar SNARE protein"/>
    <property type="match status" value="1"/>
</dbReference>
<accession>A0A8K0JEE2</accession>
<dbReference type="SUPFAM" id="SSF58038">
    <property type="entry name" value="SNARE fusion complex"/>
    <property type="match status" value="1"/>
</dbReference>
<evidence type="ECO:0000256" key="5">
    <source>
        <dbReference type="SAM" id="MobiDB-lite"/>
    </source>
</evidence>
<evidence type="ECO:0000256" key="1">
    <source>
        <dbReference type="ARBA" id="ARBA00004116"/>
    </source>
</evidence>
<evidence type="ECO:0008006" key="10">
    <source>
        <dbReference type="Google" id="ProtNLM"/>
    </source>
</evidence>
<dbReference type="Gene3D" id="3.30.1520.10">
    <property type="entry name" value="Phox-like domain"/>
    <property type="match status" value="1"/>
</dbReference>
<organism evidence="8 9">
    <name type="scientific">Filobasidium floriforme</name>
    <dbReference type="NCBI Taxonomy" id="5210"/>
    <lineage>
        <taxon>Eukaryota</taxon>
        <taxon>Fungi</taxon>
        <taxon>Dikarya</taxon>
        <taxon>Basidiomycota</taxon>
        <taxon>Agaricomycotina</taxon>
        <taxon>Tremellomycetes</taxon>
        <taxon>Filobasidiales</taxon>
        <taxon>Filobasidiaceae</taxon>
        <taxon>Filobasidium</taxon>
    </lineage>
</organism>
<evidence type="ECO:0000313" key="9">
    <source>
        <dbReference type="Proteomes" id="UP000812966"/>
    </source>
</evidence>
<dbReference type="SMART" id="SM00397">
    <property type="entry name" value="t_SNARE"/>
    <property type="match status" value="1"/>
</dbReference>
<feature type="domain" description="PX" evidence="7">
    <location>
        <begin position="3"/>
        <end position="146"/>
    </location>
</feature>
<dbReference type="InterPro" id="IPR036871">
    <property type="entry name" value="PX_dom_sf"/>
</dbReference>
<dbReference type="GO" id="GO:0097576">
    <property type="term" value="P:vacuole fusion"/>
    <property type="evidence" value="ECO:0007669"/>
    <property type="project" value="UniProtKB-ARBA"/>
</dbReference>
<dbReference type="CDD" id="cd06897">
    <property type="entry name" value="PX_SNARE"/>
    <property type="match status" value="1"/>
</dbReference>
<dbReference type="PANTHER" id="PTHR22775:SF3">
    <property type="entry name" value="SORTING NEXIN-13"/>
    <property type="match status" value="1"/>
</dbReference>
<comment type="caution">
    <text evidence="8">The sequence shown here is derived from an EMBL/GenBank/DDBJ whole genome shotgun (WGS) entry which is preliminary data.</text>
</comment>
<sequence>MSEIQNVAIVSHEVKKDEAKPFVTYNVKVSTATRSWTVQRRYNDFCALHAELKSSTGKEPPAPLPPKHSFRWTRSIDDARLISERRTGLQEYLQKILACKDPRWRLAFGFLDFLAVPANLPGASSRTNDSTADKLARYIPSSQPQGGQVQFTSSSWMTEHNALQQSLRTVRASLLKRDALAGMGDAGASRSANIEAKRSLKELKVRMESLDKGLEAVEGLGQGERSRREGMIISLKDEVGNVDKMAEAGVRVASNQSASTSMGRSGTPVNENDRKALLGGAASRPAGRVFGAVAHQAPQETAETRPLDDQGLVQLQQHQMDSQDSQLEQLSSVLQRQLRLGQDIGKEIGEQNDMLDDLSAQVDKTGGKLGRAKRQMNR</sequence>
<dbReference type="PROSITE" id="PS50195">
    <property type="entry name" value="PX"/>
    <property type="match status" value="1"/>
</dbReference>
<dbReference type="Proteomes" id="UP000812966">
    <property type="component" value="Unassembled WGS sequence"/>
</dbReference>
<dbReference type="SUPFAM" id="SSF64268">
    <property type="entry name" value="PX domain"/>
    <property type="match status" value="1"/>
</dbReference>
<dbReference type="PANTHER" id="PTHR22775">
    <property type="entry name" value="SORTING NEXIN"/>
    <property type="match status" value="1"/>
</dbReference>
<keyword evidence="9" id="KW-1185">Reference proteome</keyword>
<protein>
    <recommendedName>
        <fullName evidence="10">Syntaxin</fullName>
    </recommendedName>
</protein>
<dbReference type="InterPro" id="IPR001683">
    <property type="entry name" value="PX_dom"/>
</dbReference>
<feature type="region of interest" description="Disordered" evidence="5">
    <location>
        <begin position="252"/>
        <end position="271"/>
    </location>
</feature>
<dbReference type="GO" id="GO:0035091">
    <property type="term" value="F:phosphatidylinositol binding"/>
    <property type="evidence" value="ECO:0007669"/>
    <property type="project" value="InterPro"/>
</dbReference>
<dbReference type="InterPro" id="IPR000727">
    <property type="entry name" value="T_SNARE_dom"/>
</dbReference>
<dbReference type="SMART" id="SM00312">
    <property type="entry name" value="PX"/>
    <property type="match status" value="1"/>
</dbReference>
<feature type="compositionally biased region" description="Polar residues" evidence="5">
    <location>
        <begin position="253"/>
        <end position="270"/>
    </location>
</feature>
<dbReference type="GO" id="GO:0016192">
    <property type="term" value="P:vesicle-mediated transport"/>
    <property type="evidence" value="ECO:0007669"/>
    <property type="project" value="UniProtKB-ARBA"/>
</dbReference>
<dbReference type="Gene3D" id="1.20.5.110">
    <property type="match status" value="1"/>
</dbReference>
<name>A0A8K0JEE2_9TREE</name>
<evidence type="ECO:0000259" key="7">
    <source>
        <dbReference type="PROSITE" id="PS50195"/>
    </source>
</evidence>
<evidence type="ECO:0000259" key="6">
    <source>
        <dbReference type="PROSITE" id="PS50192"/>
    </source>
</evidence>
<feature type="domain" description="T-SNARE coiled-coil homology" evidence="6">
    <location>
        <begin position="317"/>
        <end position="378"/>
    </location>
</feature>
<evidence type="ECO:0000256" key="3">
    <source>
        <dbReference type="ARBA" id="ARBA00023054"/>
    </source>
</evidence>
<proteinExistence type="predicted"/>
<comment type="subcellular location">
    <subcellularLocation>
        <location evidence="1">Vacuole</location>
    </subcellularLocation>
</comment>
<comment type="function">
    <text evidence="4">Essential for proper morphogenesis of the vacuole. May exist as structural reinforcement on the surface of the vacuolar membrane and be required for maintenance against rupture by osmotic pressure.</text>
</comment>
<dbReference type="Pfam" id="PF00787">
    <property type="entry name" value="PX"/>
    <property type="match status" value="1"/>
</dbReference>
<dbReference type="PROSITE" id="PS50192">
    <property type="entry name" value="T_SNARE"/>
    <property type="match status" value="1"/>
</dbReference>
<dbReference type="AlphaFoldDB" id="A0A8K0JEE2"/>
<gene>
    <name evidence="8" type="ORF">FFLO_06956</name>
</gene>
<dbReference type="CDD" id="cd15858">
    <property type="entry name" value="SNARE_VAM7"/>
    <property type="match status" value="1"/>
</dbReference>
<evidence type="ECO:0000313" key="8">
    <source>
        <dbReference type="EMBL" id="KAG7527414.1"/>
    </source>
</evidence>
<reference evidence="8" key="1">
    <citation type="submission" date="2020-04" db="EMBL/GenBank/DDBJ databases">
        <title>Analysis of mating type loci in Filobasidium floriforme.</title>
        <authorList>
            <person name="Nowrousian M."/>
        </authorList>
    </citation>
    <scope>NUCLEOTIDE SEQUENCE</scope>
    <source>
        <strain evidence="8">CBS 6242</strain>
    </source>
</reference>